<sequence length="527" mass="59161">MTVGPARDTRSEQTSVVSVDPDSGFRTVKYMRATPLSPQEDTIPTPLVSERTSDPSSVDAKIGDADMSLPSVSNVQMQEQWNSDMFNPSIEEANINSAILSHTAASTACFGQQTRDVSGMLQERHAPGHNTHRTPAPAMSASDWSAVDLVYEEQPGAIDSTAMPSAQRASENTLYYCGWITRHLQGLTTGFGDSVSITQMNLPDQSLEKLVKNYADAGLDPHISLLDLTEQQQDIIKQVTKNNLGAELAYVSISRDIKVSSVFGMLDISGLKWIAASRKPWPKREPVCPQYFPPPFTRPPPSLPGKPFLYPSSTKTTESALPPQRAQSYRGDLYGPPPPRPYGYMSSSANSRPFPPAPPSEEQRTDSRAKERAEKHLAEKEKDRAVVREESRRLKDEERGLKEEEQKDLEKERSKPPTTDYLTKPPSAARRMSSTITPAQLADQQRLIEFEKAQMRSEKQIASHLSETNTGYEQSLQYPGWYAQQYQPPAEENGEDIVNELLARWTTLERPDYRLKDDKHRRYSRRY</sequence>
<feature type="region of interest" description="Disordered" evidence="1">
    <location>
        <begin position="1"/>
        <end position="58"/>
    </location>
</feature>
<protein>
    <submittedName>
        <fullName evidence="2">Uncharacterized protein</fullName>
    </submittedName>
</protein>
<feature type="compositionally biased region" description="Pro residues" evidence="1">
    <location>
        <begin position="292"/>
        <end position="304"/>
    </location>
</feature>
<proteinExistence type="predicted"/>
<evidence type="ECO:0000256" key="1">
    <source>
        <dbReference type="SAM" id="MobiDB-lite"/>
    </source>
</evidence>
<dbReference type="EMBL" id="PDXF01000041">
    <property type="protein sequence ID" value="RYN95543.1"/>
    <property type="molecule type" value="Genomic_DNA"/>
</dbReference>
<feature type="region of interest" description="Disordered" evidence="1">
    <location>
        <begin position="292"/>
        <end position="441"/>
    </location>
</feature>
<dbReference type="Proteomes" id="UP000293195">
    <property type="component" value="Unassembled WGS sequence"/>
</dbReference>
<organism evidence="2 3">
    <name type="scientific">Alternaria tenuissima</name>
    <dbReference type="NCBI Taxonomy" id="119927"/>
    <lineage>
        <taxon>Eukaryota</taxon>
        <taxon>Fungi</taxon>
        <taxon>Dikarya</taxon>
        <taxon>Ascomycota</taxon>
        <taxon>Pezizomycotina</taxon>
        <taxon>Dothideomycetes</taxon>
        <taxon>Pleosporomycetidae</taxon>
        <taxon>Pleosporales</taxon>
        <taxon>Pleosporineae</taxon>
        <taxon>Pleosporaceae</taxon>
        <taxon>Alternaria</taxon>
        <taxon>Alternaria sect. Alternaria</taxon>
        <taxon>Alternaria alternata complex</taxon>
    </lineage>
</organism>
<evidence type="ECO:0000313" key="2">
    <source>
        <dbReference type="EMBL" id="RYN95543.1"/>
    </source>
</evidence>
<reference evidence="3" key="1">
    <citation type="journal article" date="2019" name="bioRxiv">
        <title>Genomics, evolutionary history and diagnostics of the Alternaria alternata species group including apple and Asian pear pathotypes.</title>
        <authorList>
            <person name="Armitage A.D."/>
            <person name="Cockerton H.M."/>
            <person name="Sreenivasaprasad S."/>
            <person name="Woodhall J.W."/>
            <person name="Lane C.R."/>
            <person name="Harrison R.J."/>
            <person name="Clarkson J.P."/>
        </authorList>
    </citation>
    <scope>NUCLEOTIDE SEQUENCE [LARGE SCALE GENOMIC DNA]</scope>
    <source>
        <strain evidence="3">FERA 635</strain>
    </source>
</reference>
<evidence type="ECO:0000313" key="3">
    <source>
        <dbReference type="Proteomes" id="UP000293195"/>
    </source>
</evidence>
<accession>A0ABY0G2N7</accession>
<gene>
    <name evidence="2" type="ORF">AA0119_g8582</name>
</gene>
<name>A0ABY0G2N7_9PLEO</name>
<keyword evidence="3" id="KW-1185">Reference proteome</keyword>
<feature type="compositionally biased region" description="Basic and acidic residues" evidence="1">
    <location>
        <begin position="361"/>
        <end position="415"/>
    </location>
</feature>
<comment type="caution">
    <text evidence="2">The sequence shown here is derived from an EMBL/GenBank/DDBJ whole genome shotgun (WGS) entry which is preliminary data.</text>
</comment>